<feature type="region of interest" description="Disordered" evidence="1">
    <location>
        <begin position="36"/>
        <end position="79"/>
    </location>
</feature>
<name>A0A9P0Q027_ACAOB</name>
<protein>
    <recommendedName>
        <fullName evidence="2">Ran-GTPase activating protein 1 C-terminal domain-containing protein</fullName>
    </recommendedName>
</protein>
<dbReference type="GO" id="GO:0005096">
    <property type="term" value="F:GTPase activator activity"/>
    <property type="evidence" value="ECO:0007669"/>
    <property type="project" value="InterPro"/>
</dbReference>
<comment type="caution">
    <text evidence="3">The sequence shown here is derived from an EMBL/GenBank/DDBJ whole genome shotgun (WGS) entry which is preliminary data.</text>
</comment>
<evidence type="ECO:0000313" key="4">
    <source>
        <dbReference type="Proteomes" id="UP001152888"/>
    </source>
</evidence>
<feature type="domain" description="Ran-GTPase activating protein 1 C-terminal" evidence="2">
    <location>
        <begin position="65"/>
        <end position="231"/>
    </location>
</feature>
<feature type="compositionally biased region" description="Acidic residues" evidence="1">
    <location>
        <begin position="42"/>
        <end position="68"/>
    </location>
</feature>
<dbReference type="InterPro" id="IPR036720">
    <property type="entry name" value="RanGAP1_C_sf"/>
</dbReference>
<dbReference type="Gene3D" id="1.25.40.200">
    <property type="entry name" value="Ran-GTPase activating protein 1, C-terminal domain"/>
    <property type="match status" value="1"/>
</dbReference>
<dbReference type="EMBL" id="CAKOFQ010007628">
    <property type="protein sequence ID" value="CAH2005164.1"/>
    <property type="molecule type" value="Genomic_DNA"/>
</dbReference>
<sequence length="249" mass="28455">MKNKLKIVSLQLDGNQFGTKGRKELETKLKEFGKLHVLGSLDENESEESEEEADDGEDGNSTEEEESADESHQSHNNSVTIVELTDSNISAKDFLKSPNMDNFMALGDNRTVLIYEEIKTKDQQDIDSYVKVLMKISAMSNNLKTDVSDASSKCAEYLYKQLFIWAQQEDHLWPVTNSLLINLGLIKGEDKKFKPTWNMEGCYTVIKNIIHKNYFPESIRMSLKLFMQRNLEKNRDLASLKNQIIASCD</sequence>
<gene>
    <name evidence="3" type="ORF">ACAOBT_LOCUS28386</name>
</gene>
<dbReference type="SUPFAM" id="SSF69099">
    <property type="entry name" value="Ran-GTPase activating protein 1 (RanGAP1), C-terminal domain"/>
    <property type="match status" value="1"/>
</dbReference>
<dbReference type="InterPro" id="IPR009109">
    <property type="entry name" value="Ran_GTPase_activating_1_C"/>
</dbReference>
<dbReference type="Proteomes" id="UP001152888">
    <property type="component" value="Unassembled WGS sequence"/>
</dbReference>
<dbReference type="OrthoDB" id="184583at2759"/>
<reference evidence="3" key="1">
    <citation type="submission" date="2022-03" db="EMBL/GenBank/DDBJ databases">
        <authorList>
            <person name="Sayadi A."/>
        </authorList>
    </citation>
    <scope>NUCLEOTIDE SEQUENCE</scope>
</reference>
<accession>A0A9P0Q027</accession>
<evidence type="ECO:0000259" key="2">
    <source>
        <dbReference type="Pfam" id="PF07834"/>
    </source>
</evidence>
<evidence type="ECO:0000256" key="1">
    <source>
        <dbReference type="SAM" id="MobiDB-lite"/>
    </source>
</evidence>
<proteinExistence type="predicted"/>
<dbReference type="AlphaFoldDB" id="A0A9P0Q027"/>
<evidence type="ECO:0000313" key="3">
    <source>
        <dbReference type="EMBL" id="CAH2005164.1"/>
    </source>
</evidence>
<organism evidence="3 4">
    <name type="scientific">Acanthoscelides obtectus</name>
    <name type="common">Bean weevil</name>
    <name type="synonym">Bruchus obtectus</name>
    <dbReference type="NCBI Taxonomy" id="200917"/>
    <lineage>
        <taxon>Eukaryota</taxon>
        <taxon>Metazoa</taxon>
        <taxon>Ecdysozoa</taxon>
        <taxon>Arthropoda</taxon>
        <taxon>Hexapoda</taxon>
        <taxon>Insecta</taxon>
        <taxon>Pterygota</taxon>
        <taxon>Neoptera</taxon>
        <taxon>Endopterygota</taxon>
        <taxon>Coleoptera</taxon>
        <taxon>Polyphaga</taxon>
        <taxon>Cucujiformia</taxon>
        <taxon>Chrysomeloidea</taxon>
        <taxon>Chrysomelidae</taxon>
        <taxon>Bruchinae</taxon>
        <taxon>Bruchini</taxon>
        <taxon>Acanthoscelides</taxon>
    </lineage>
</organism>
<dbReference type="GO" id="GO:0007165">
    <property type="term" value="P:signal transduction"/>
    <property type="evidence" value="ECO:0007669"/>
    <property type="project" value="InterPro"/>
</dbReference>
<dbReference type="Pfam" id="PF07834">
    <property type="entry name" value="RanGAP1_C"/>
    <property type="match status" value="1"/>
</dbReference>
<keyword evidence="4" id="KW-1185">Reference proteome</keyword>